<evidence type="ECO:0000259" key="4">
    <source>
        <dbReference type="Pfam" id="PF01494"/>
    </source>
</evidence>
<dbReference type="PRINTS" id="PR00420">
    <property type="entry name" value="RNGMNOXGNASE"/>
</dbReference>
<evidence type="ECO:0000256" key="3">
    <source>
        <dbReference type="ARBA" id="ARBA00024018"/>
    </source>
</evidence>
<dbReference type="InterPro" id="IPR002938">
    <property type="entry name" value="FAD-bd"/>
</dbReference>
<comment type="similarity">
    <text evidence="3">Belongs to the 3-hydroxybenzoate 6-hydroxylase family.</text>
</comment>
<protein>
    <recommendedName>
        <fullName evidence="4">FAD-binding domain-containing protein</fullName>
    </recommendedName>
</protein>
<dbReference type="InterPro" id="IPR044560">
    <property type="entry name" value="MOase"/>
</dbReference>
<dbReference type="Proteomes" id="UP000541444">
    <property type="component" value="Unassembled WGS sequence"/>
</dbReference>
<keyword evidence="6" id="KW-1185">Reference proteome</keyword>
<dbReference type="PANTHER" id="PTHR45934">
    <property type="entry name" value="FAD/NAD(P)-BINDING OXIDOREDUCTASE FAMILY PROTEIN"/>
    <property type="match status" value="1"/>
</dbReference>
<dbReference type="Gene3D" id="3.50.50.60">
    <property type="entry name" value="FAD/NAD(P)-binding domain"/>
    <property type="match status" value="1"/>
</dbReference>
<dbReference type="OrthoDB" id="655030at2759"/>
<evidence type="ECO:0000313" key="6">
    <source>
        <dbReference type="Proteomes" id="UP000541444"/>
    </source>
</evidence>
<dbReference type="GO" id="GO:0071949">
    <property type="term" value="F:FAD binding"/>
    <property type="evidence" value="ECO:0007669"/>
    <property type="project" value="InterPro"/>
</dbReference>
<evidence type="ECO:0000256" key="2">
    <source>
        <dbReference type="ARBA" id="ARBA00023033"/>
    </source>
</evidence>
<keyword evidence="2" id="KW-0503">Monooxygenase</keyword>
<feature type="domain" description="FAD-binding" evidence="4">
    <location>
        <begin position="7"/>
        <end position="340"/>
    </location>
</feature>
<dbReference type="AlphaFoldDB" id="A0A7J7MVU2"/>
<dbReference type="GO" id="GO:0004497">
    <property type="term" value="F:monooxygenase activity"/>
    <property type="evidence" value="ECO:0007669"/>
    <property type="project" value="UniProtKB-KW"/>
</dbReference>
<keyword evidence="1" id="KW-0560">Oxidoreductase</keyword>
<gene>
    <name evidence="5" type="ORF">GIB67_022180</name>
</gene>
<evidence type="ECO:0000256" key="1">
    <source>
        <dbReference type="ARBA" id="ARBA00023002"/>
    </source>
</evidence>
<dbReference type="SUPFAM" id="SSF51905">
    <property type="entry name" value="FAD/NAD(P)-binding domain"/>
    <property type="match status" value="1"/>
</dbReference>
<name>A0A7J7MVU2_9MAGN</name>
<reference evidence="5 6" key="1">
    <citation type="journal article" date="2020" name="IScience">
        <title>Genome Sequencing of the Endangered Kingdonia uniflora (Circaeasteraceae, Ranunculales) Reveals Potential Mechanisms of Evolutionary Specialization.</title>
        <authorList>
            <person name="Sun Y."/>
            <person name="Deng T."/>
            <person name="Zhang A."/>
            <person name="Moore M.J."/>
            <person name="Landis J.B."/>
            <person name="Lin N."/>
            <person name="Zhang H."/>
            <person name="Zhang X."/>
            <person name="Huang J."/>
            <person name="Zhang X."/>
            <person name="Sun H."/>
            <person name="Wang H."/>
        </authorList>
    </citation>
    <scope>NUCLEOTIDE SEQUENCE [LARGE SCALE GENOMIC DNA]</scope>
    <source>
        <strain evidence="5">TB1705</strain>
        <tissue evidence="5">Leaf</tissue>
    </source>
</reference>
<dbReference type="InterPro" id="IPR036188">
    <property type="entry name" value="FAD/NAD-bd_sf"/>
</dbReference>
<evidence type="ECO:0000313" key="5">
    <source>
        <dbReference type="EMBL" id="KAF6159025.1"/>
    </source>
</evidence>
<dbReference type="EMBL" id="JACGCM010001209">
    <property type="protein sequence ID" value="KAF6159025.1"/>
    <property type="molecule type" value="Genomic_DNA"/>
</dbReference>
<organism evidence="5 6">
    <name type="scientific">Kingdonia uniflora</name>
    <dbReference type="NCBI Taxonomy" id="39325"/>
    <lineage>
        <taxon>Eukaryota</taxon>
        <taxon>Viridiplantae</taxon>
        <taxon>Streptophyta</taxon>
        <taxon>Embryophyta</taxon>
        <taxon>Tracheophyta</taxon>
        <taxon>Spermatophyta</taxon>
        <taxon>Magnoliopsida</taxon>
        <taxon>Ranunculales</taxon>
        <taxon>Circaeasteraceae</taxon>
        <taxon>Kingdonia</taxon>
    </lineage>
</organism>
<sequence>MELEAEDIIIIGAGIAGLTTSLGLHKFLSLSILLVLSLLGLKSLVLESWDGLRISGFAFTTWTNAWKALDALGISESLRNQHDLLEGIVASSTVSGALTSQMSFIAKSKKGDHEVRCTGRKVLLEALEKELPSGTIRFGSKVVSIEEDGHFKLVHLADGSILKTKVLIGCDGVNSVVAKWLGLKKPLFTGRSAIRGTAHYKDDHSFGPTFLQFFGDGFRSGFMPCNRKIMYWFFTYNTPSSIEDKDFEDDPIKLKQFVLSNLGKVPKEIVGIVEQTDLESMTSNPLRFRSPLNVLWGNTYKENVCVAGDALHPMTPDIGQGACSALEDGIILARCLAEALCRIPSDSEDVGIEEESRRIKKGLEKFGKERRWRSFELISTAYMVGKIQQSSGKVINYLRDELLSAFLARILLKRAEFDCGDLNTP</sequence>
<accession>A0A7J7MVU2</accession>
<proteinExistence type="inferred from homology"/>
<comment type="caution">
    <text evidence="5">The sequence shown here is derived from an EMBL/GenBank/DDBJ whole genome shotgun (WGS) entry which is preliminary data.</text>
</comment>
<dbReference type="Pfam" id="PF01494">
    <property type="entry name" value="FAD_binding_3"/>
    <property type="match status" value="1"/>
</dbReference>
<dbReference type="PANTHER" id="PTHR45934:SF28">
    <property type="entry name" value="OS03G0153100 PROTEIN"/>
    <property type="match status" value="1"/>
</dbReference>